<evidence type="ECO:0000256" key="4">
    <source>
        <dbReference type="ARBA" id="ARBA00022989"/>
    </source>
</evidence>
<evidence type="ECO:0000313" key="8">
    <source>
        <dbReference type="EMBL" id="KAK8971059.1"/>
    </source>
</evidence>
<protein>
    <submittedName>
        <fullName evidence="8">Inositol transporter 1</fullName>
    </submittedName>
</protein>
<dbReference type="PANTHER" id="PTHR48020">
    <property type="entry name" value="PROTON MYO-INOSITOL COTRANSPORTER"/>
    <property type="match status" value="1"/>
</dbReference>
<keyword evidence="4 6" id="KW-1133">Transmembrane helix</keyword>
<evidence type="ECO:0000259" key="7">
    <source>
        <dbReference type="PROSITE" id="PS50850"/>
    </source>
</evidence>
<comment type="subcellular location">
    <subcellularLocation>
        <location evidence="1">Membrane</location>
        <topology evidence="1">Multi-pass membrane protein</topology>
    </subcellularLocation>
</comment>
<dbReference type="InterPro" id="IPR036259">
    <property type="entry name" value="MFS_trans_sf"/>
</dbReference>
<proteinExistence type="predicted"/>
<comment type="caution">
    <text evidence="8">The sequence shown here is derived from an EMBL/GenBank/DDBJ whole genome shotgun (WGS) entry which is preliminary data.</text>
</comment>
<organism evidence="8 9">
    <name type="scientific">Platanthera guangdongensis</name>
    <dbReference type="NCBI Taxonomy" id="2320717"/>
    <lineage>
        <taxon>Eukaryota</taxon>
        <taxon>Viridiplantae</taxon>
        <taxon>Streptophyta</taxon>
        <taxon>Embryophyta</taxon>
        <taxon>Tracheophyta</taxon>
        <taxon>Spermatophyta</taxon>
        <taxon>Magnoliopsida</taxon>
        <taxon>Liliopsida</taxon>
        <taxon>Asparagales</taxon>
        <taxon>Orchidaceae</taxon>
        <taxon>Orchidoideae</taxon>
        <taxon>Orchideae</taxon>
        <taxon>Orchidinae</taxon>
        <taxon>Platanthera</taxon>
    </lineage>
</organism>
<evidence type="ECO:0000256" key="2">
    <source>
        <dbReference type="ARBA" id="ARBA00022448"/>
    </source>
</evidence>
<dbReference type="Gene3D" id="1.20.1250.20">
    <property type="entry name" value="MFS general substrate transporter like domains"/>
    <property type="match status" value="1"/>
</dbReference>
<keyword evidence="9" id="KW-1185">Reference proteome</keyword>
<dbReference type="PANTHER" id="PTHR48020:SF12">
    <property type="entry name" value="PROTON MYO-INOSITOL COTRANSPORTER"/>
    <property type="match status" value="1"/>
</dbReference>
<evidence type="ECO:0000256" key="1">
    <source>
        <dbReference type="ARBA" id="ARBA00004141"/>
    </source>
</evidence>
<accession>A0ABR2N4L1</accession>
<dbReference type="InterPro" id="IPR005828">
    <property type="entry name" value="MFS_sugar_transport-like"/>
</dbReference>
<reference evidence="8 9" key="1">
    <citation type="journal article" date="2022" name="Nat. Plants">
        <title>Genomes of leafy and leafless Platanthera orchids illuminate the evolution of mycoheterotrophy.</title>
        <authorList>
            <person name="Li M.H."/>
            <person name="Liu K.W."/>
            <person name="Li Z."/>
            <person name="Lu H.C."/>
            <person name="Ye Q.L."/>
            <person name="Zhang D."/>
            <person name="Wang J.Y."/>
            <person name="Li Y.F."/>
            <person name="Zhong Z.M."/>
            <person name="Liu X."/>
            <person name="Yu X."/>
            <person name="Liu D.K."/>
            <person name="Tu X.D."/>
            <person name="Liu B."/>
            <person name="Hao Y."/>
            <person name="Liao X.Y."/>
            <person name="Jiang Y.T."/>
            <person name="Sun W.H."/>
            <person name="Chen J."/>
            <person name="Chen Y.Q."/>
            <person name="Ai Y."/>
            <person name="Zhai J.W."/>
            <person name="Wu S.S."/>
            <person name="Zhou Z."/>
            <person name="Hsiao Y.Y."/>
            <person name="Wu W.L."/>
            <person name="Chen Y.Y."/>
            <person name="Lin Y.F."/>
            <person name="Hsu J.L."/>
            <person name="Li C.Y."/>
            <person name="Wang Z.W."/>
            <person name="Zhao X."/>
            <person name="Zhong W.Y."/>
            <person name="Ma X.K."/>
            <person name="Ma L."/>
            <person name="Huang J."/>
            <person name="Chen G.Z."/>
            <person name="Huang M.Z."/>
            <person name="Huang L."/>
            <person name="Peng D.H."/>
            <person name="Luo Y.B."/>
            <person name="Zou S.Q."/>
            <person name="Chen S.P."/>
            <person name="Lan S."/>
            <person name="Tsai W.C."/>
            <person name="Van de Peer Y."/>
            <person name="Liu Z.J."/>
        </authorList>
    </citation>
    <scope>NUCLEOTIDE SEQUENCE [LARGE SCALE GENOMIC DNA]</scope>
    <source>
        <strain evidence="8">Lor288</strain>
    </source>
</reference>
<sequence length="67" mass="7700">MKNRLFSSILGSLGQVAGTWRWMLGVAAVPAILQFFLMLALPESPRWLFLKVFTFKKEFFSSLWMSA</sequence>
<keyword evidence="3 6" id="KW-0812">Transmembrane</keyword>
<dbReference type="Proteomes" id="UP001412067">
    <property type="component" value="Unassembled WGS sequence"/>
</dbReference>
<feature type="transmembrane region" description="Helical" evidence="6">
    <location>
        <begin position="20"/>
        <end position="41"/>
    </location>
</feature>
<keyword evidence="2" id="KW-0813">Transport</keyword>
<evidence type="ECO:0000256" key="5">
    <source>
        <dbReference type="ARBA" id="ARBA00023136"/>
    </source>
</evidence>
<dbReference type="SUPFAM" id="SSF103473">
    <property type="entry name" value="MFS general substrate transporter"/>
    <property type="match status" value="1"/>
</dbReference>
<dbReference type="InterPro" id="IPR020846">
    <property type="entry name" value="MFS_dom"/>
</dbReference>
<dbReference type="PROSITE" id="PS50850">
    <property type="entry name" value="MFS"/>
    <property type="match status" value="1"/>
</dbReference>
<evidence type="ECO:0000256" key="3">
    <source>
        <dbReference type="ARBA" id="ARBA00022692"/>
    </source>
</evidence>
<dbReference type="InterPro" id="IPR050814">
    <property type="entry name" value="Myo-inositol_Transporter"/>
</dbReference>
<gene>
    <name evidence="8" type="primary">INT1</name>
    <name evidence="8" type="ORF">KSP40_PGU019681</name>
</gene>
<evidence type="ECO:0000256" key="6">
    <source>
        <dbReference type="SAM" id="Phobius"/>
    </source>
</evidence>
<dbReference type="Pfam" id="PF00083">
    <property type="entry name" value="Sugar_tr"/>
    <property type="match status" value="1"/>
</dbReference>
<keyword evidence="5 6" id="KW-0472">Membrane</keyword>
<name>A0ABR2N4L1_9ASPA</name>
<feature type="domain" description="Major facilitator superfamily (MFS) profile" evidence="7">
    <location>
        <begin position="1"/>
        <end position="67"/>
    </location>
</feature>
<evidence type="ECO:0000313" key="9">
    <source>
        <dbReference type="Proteomes" id="UP001412067"/>
    </source>
</evidence>
<dbReference type="EMBL" id="JBBWWR010000001">
    <property type="protein sequence ID" value="KAK8971059.1"/>
    <property type="molecule type" value="Genomic_DNA"/>
</dbReference>